<evidence type="ECO:0008006" key="4">
    <source>
        <dbReference type="Google" id="ProtNLM"/>
    </source>
</evidence>
<feature type="transmembrane region" description="Helical" evidence="1">
    <location>
        <begin position="73"/>
        <end position="94"/>
    </location>
</feature>
<keyword evidence="1" id="KW-0472">Membrane</keyword>
<feature type="transmembrane region" description="Helical" evidence="1">
    <location>
        <begin position="45"/>
        <end position="64"/>
    </location>
</feature>
<protein>
    <recommendedName>
        <fullName evidence="4">Integral membrane protein</fullName>
    </recommendedName>
</protein>
<evidence type="ECO:0000313" key="2">
    <source>
        <dbReference type="EMBL" id="MCX5569143.1"/>
    </source>
</evidence>
<gene>
    <name evidence="2" type="ORF">OSH07_08045</name>
</gene>
<name>A0A9X3E3I3_9HYPH</name>
<keyword evidence="1" id="KW-0812">Transmembrane</keyword>
<dbReference type="AlphaFoldDB" id="A0A9X3E3I3"/>
<dbReference type="RefSeq" id="WP_266338093.1">
    <property type="nucleotide sequence ID" value="NZ_JAPKNK010000002.1"/>
</dbReference>
<dbReference type="Proteomes" id="UP001144805">
    <property type="component" value="Unassembled WGS sequence"/>
</dbReference>
<reference evidence="2" key="1">
    <citation type="submission" date="2022-11" db="EMBL/GenBank/DDBJ databases">
        <title>Biodiversity and phylogenetic relationships of bacteria.</title>
        <authorList>
            <person name="Machado R.A.R."/>
            <person name="Bhat A."/>
            <person name="Loulou A."/>
            <person name="Kallel S."/>
        </authorList>
    </citation>
    <scope>NUCLEOTIDE SEQUENCE</scope>
    <source>
        <strain evidence="2">K-TC2</strain>
    </source>
</reference>
<evidence type="ECO:0000313" key="3">
    <source>
        <dbReference type="Proteomes" id="UP001144805"/>
    </source>
</evidence>
<sequence>MNITRHPHFLRRLLLADAASCLAIGAALALGPGLVADLLGLPADLLRAAGLVLLPFAAFVLFVASRPILSRPGVWLIIGCNAVWVTGSTALLIGGFAAPTALGIVFVVAQAFVVAVVAELEAMGLRATSPIPA</sequence>
<accession>A0A9X3E3I3</accession>
<keyword evidence="3" id="KW-1185">Reference proteome</keyword>
<feature type="transmembrane region" description="Helical" evidence="1">
    <location>
        <begin position="100"/>
        <end position="120"/>
    </location>
</feature>
<organism evidence="2 3">
    <name type="scientific">Kaistia nematophila</name>
    <dbReference type="NCBI Taxonomy" id="2994654"/>
    <lineage>
        <taxon>Bacteria</taxon>
        <taxon>Pseudomonadati</taxon>
        <taxon>Pseudomonadota</taxon>
        <taxon>Alphaproteobacteria</taxon>
        <taxon>Hyphomicrobiales</taxon>
        <taxon>Kaistiaceae</taxon>
        <taxon>Kaistia</taxon>
    </lineage>
</organism>
<evidence type="ECO:0000256" key="1">
    <source>
        <dbReference type="SAM" id="Phobius"/>
    </source>
</evidence>
<comment type="caution">
    <text evidence="2">The sequence shown here is derived from an EMBL/GenBank/DDBJ whole genome shotgun (WGS) entry which is preliminary data.</text>
</comment>
<keyword evidence="1" id="KW-1133">Transmembrane helix</keyword>
<proteinExistence type="predicted"/>
<dbReference type="EMBL" id="JAPKNK010000002">
    <property type="protein sequence ID" value="MCX5569143.1"/>
    <property type="molecule type" value="Genomic_DNA"/>
</dbReference>